<evidence type="ECO:0000313" key="2">
    <source>
        <dbReference type="Proteomes" id="UP000053660"/>
    </source>
</evidence>
<protein>
    <submittedName>
        <fullName evidence="1">Uncharacterized protein</fullName>
    </submittedName>
</protein>
<dbReference type="OrthoDB" id="1421013at2759"/>
<feature type="non-terminal residue" evidence="1">
    <location>
        <position position="1"/>
    </location>
</feature>
<dbReference type="Proteomes" id="UP000053660">
    <property type="component" value="Unassembled WGS sequence"/>
</dbReference>
<dbReference type="EMBL" id="KN611343">
    <property type="protein sequence ID" value="KHJ76854.1"/>
    <property type="molecule type" value="Genomic_DNA"/>
</dbReference>
<gene>
    <name evidence="1" type="ORF">OESDEN_23526</name>
</gene>
<organism evidence="1 2">
    <name type="scientific">Oesophagostomum dentatum</name>
    <name type="common">Nodular worm</name>
    <dbReference type="NCBI Taxonomy" id="61180"/>
    <lineage>
        <taxon>Eukaryota</taxon>
        <taxon>Metazoa</taxon>
        <taxon>Ecdysozoa</taxon>
        <taxon>Nematoda</taxon>
        <taxon>Chromadorea</taxon>
        <taxon>Rhabditida</taxon>
        <taxon>Rhabditina</taxon>
        <taxon>Rhabditomorpha</taxon>
        <taxon>Strongyloidea</taxon>
        <taxon>Strongylidae</taxon>
        <taxon>Oesophagostomum</taxon>
    </lineage>
</organism>
<accession>A0A0B1RVY7</accession>
<sequence length="74" mass="8716">KRTKQYLDRAKSIELRKSAPGLNKRVAKAFVRNALWELSNKRQRQDGDPDSVELEQPEEEREVCQLLIRKAYFA</sequence>
<reference evidence="1 2" key="1">
    <citation type="submission" date="2014-03" db="EMBL/GenBank/DDBJ databases">
        <title>Draft genome of the hookworm Oesophagostomum dentatum.</title>
        <authorList>
            <person name="Mitreva M."/>
        </authorList>
    </citation>
    <scope>NUCLEOTIDE SEQUENCE [LARGE SCALE GENOMIC DNA]</scope>
    <source>
        <strain evidence="1 2">OD-Hann</strain>
    </source>
</reference>
<keyword evidence="2" id="KW-1185">Reference proteome</keyword>
<evidence type="ECO:0000313" key="1">
    <source>
        <dbReference type="EMBL" id="KHJ76854.1"/>
    </source>
</evidence>
<dbReference type="AlphaFoldDB" id="A0A0B1RVY7"/>
<proteinExistence type="predicted"/>
<name>A0A0B1RVY7_OESDE</name>